<keyword evidence="2" id="KW-1185">Reference proteome</keyword>
<sequence>MAGACDSDKAQSSELGAVAEHPPSQSTSITPHQFLLWKQTKDAAAMAKAMAAAKKRADDLAAGRVRMNGRELFEHEPWVFDDSRFE</sequence>
<proteinExistence type="predicted"/>
<protein>
    <submittedName>
        <fullName evidence="1">Uncharacterized protein</fullName>
    </submittedName>
</protein>
<comment type="caution">
    <text evidence="1">The sequence shown here is derived from an EMBL/GenBank/DDBJ whole genome shotgun (WGS) entry which is preliminary data.</text>
</comment>
<reference evidence="2" key="1">
    <citation type="journal article" date="2024" name="Proc. Natl. Acad. Sci. U.S.A.">
        <title>Extraordinary preservation of gene collinearity over three hundred million years revealed in homosporous lycophytes.</title>
        <authorList>
            <person name="Li C."/>
            <person name="Wickell D."/>
            <person name="Kuo L.Y."/>
            <person name="Chen X."/>
            <person name="Nie B."/>
            <person name="Liao X."/>
            <person name="Peng D."/>
            <person name="Ji J."/>
            <person name="Jenkins J."/>
            <person name="Williams M."/>
            <person name="Shu S."/>
            <person name="Plott C."/>
            <person name="Barry K."/>
            <person name="Rajasekar S."/>
            <person name="Grimwood J."/>
            <person name="Han X."/>
            <person name="Sun S."/>
            <person name="Hou Z."/>
            <person name="He W."/>
            <person name="Dai G."/>
            <person name="Sun C."/>
            <person name="Schmutz J."/>
            <person name="Leebens-Mack J.H."/>
            <person name="Li F.W."/>
            <person name="Wang L."/>
        </authorList>
    </citation>
    <scope>NUCLEOTIDE SEQUENCE [LARGE SCALE GENOMIC DNA]</scope>
    <source>
        <strain evidence="2">cv. PW_Plant_1</strain>
    </source>
</reference>
<accession>A0ACC2A7M7</accession>
<dbReference type="Proteomes" id="UP001162992">
    <property type="component" value="Chromosome 23"/>
</dbReference>
<evidence type="ECO:0000313" key="1">
    <source>
        <dbReference type="EMBL" id="KAJ7513525.1"/>
    </source>
</evidence>
<name>A0ACC2A7M7_DIPCM</name>
<organism evidence="1 2">
    <name type="scientific">Diphasiastrum complanatum</name>
    <name type="common">Issler's clubmoss</name>
    <name type="synonym">Lycopodium complanatum</name>
    <dbReference type="NCBI Taxonomy" id="34168"/>
    <lineage>
        <taxon>Eukaryota</taxon>
        <taxon>Viridiplantae</taxon>
        <taxon>Streptophyta</taxon>
        <taxon>Embryophyta</taxon>
        <taxon>Tracheophyta</taxon>
        <taxon>Lycopodiopsida</taxon>
        <taxon>Lycopodiales</taxon>
        <taxon>Lycopodiaceae</taxon>
        <taxon>Lycopodioideae</taxon>
        <taxon>Diphasiastrum</taxon>
    </lineage>
</organism>
<evidence type="ECO:0000313" key="2">
    <source>
        <dbReference type="Proteomes" id="UP001162992"/>
    </source>
</evidence>
<gene>
    <name evidence="1" type="ORF">O6H91_23G003100</name>
</gene>
<dbReference type="EMBL" id="CM055114">
    <property type="protein sequence ID" value="KAJ7513525.1"/>
    <property type="molecule type" value="Genomic_DNA"/>
</dbReference>